<evidence type="ECO:0000313" key="10">
    <source>
        <dbReference type="EMBL" id="OCB91849.1"/>
    </source>
</evidence>
<comment type="similarity">
    <text evidence="2">Belongs to the TFP11/STIP family.</text>
</comment>
<keyword evidence="4" id="KW-0747">Spliceosome</keyword>
<evidence type="ECO:0000259" key="9">
    <source>
        <dbReference type="PROSITE" id="PS50174"/>
    </source>
</evidence>
<comment type="caution">
    <text evidence="10">The sequence shown here is derived from an EMBL/GenBank/DDBJ whole genome shotgun (WGS) entry which is preliminary data.</text>
</comment>
<feature type="compositionally biased region" description="Basic and acidic residues" evidence="8">
    <location>
        <begin position="97"/>
        <end position="106"/>
    </location>
</feature>
<dbReference type="InterPro" id="IPR022783">
    <property type="entry name" value="GCFC_dom"/>
</dbReference>
<dbReference type="EMBL" id="LNZH02000057">
    <property type="protein sequence ID" value="OCB91849.1"/>
    <property type="molecule type" value="Genomic_DNA"/>
</dbReference>
<feature type="compositionally biased region" description="Basic and acidic residues" evidence="8">
    <location>
        <begin position="351"/>
        <end position="363"/>
    </location>
</feature>
<dbReference type="Pfam" id="PF07842">
    <property type="entry name" value="GCFC"/>
    <property type="match status" value="1"/>
</dbReference>
<evidence type="ECO:0000256" key="3">
    <source>
        <dbReference type="ARBA" id="ARBA00022664"/>
    </source>
</evidence>
<keyword evidence="3" id="KW-0507">mRNA processing</keyword>
<dbReference type="GO" id="GO:0003676">
    <property type="term" value="F:nucleic acid binding"/>
    <property type="evidence" value="ECO:0007669"/>
    <property type="project" value="InterPro"/>
</dbReference>
<comment type="subcellular location">
    <subcellularLocation>
        <location evidence="1">Nucleus</location>
    </subcellularLocation>
</comment>
<dbReference type="GO" id="GO:0000077">
    <property type="term" value="P:DNA damage checkpoint signaling"/>
    <property type="evidence" value="ECO:0007669"/>
    <property type="project" value="InterPro"/>
</dbReference>
<dbReference type="PANTHER" id="PTHR23329">
    <property type="entry name" value="TUFTELIN-INTERACTING PROTEIN 11-RELATED"/>
    <property type="match status" value="1"/>
</dbReference>
<feature type="compositionally biased region" description="Polar residues" evidence="8">
    <location>
        <begin position="1299"/>
        <end position="1313"/>
    </location>
</feature>
<feature type="compositionally biased region" description="Acidic residues" evidence="8">
    <location>
        <begin position="10"/>
        <end position="36"/>
    </location>
</feature>
<dbReference type="InterPro" id="IPR007268">
    <property type="entry name" value="Rad9/Ddc1"/>
</dbReference>
<name>A0A9Q5NF40_SANBA</name>
<dbReference type="PANTHER" id="PTHR23329:SF1">
    <property type="entry name" value="TUFTELIN-INTERACTING PROTEIN 11"/>
    <property type="match status" value="1"/>
</dbReference>
<evidence type="ECO:0000256" key="8">
    <source>
        <dbReference type="SAM" id="MobiDB-lite"/>
    </source>
</evidence>
<feature type="compositionally biased region" description="Low complexity" evidence="8">
    <location>
        <begin position="176"/>
        <end position="187"/>
    </location>
</feature>
<evidence type="ECO:0000256" key="6">
    <source>
        <dbReference type="ARBA" id="ARBA00023242"/>
    </source>
</evidence>
<protein>
    <submittedName>
        <fullName evidence="10">TFP11-domain-containing protein</fullName>
    </submittedName>
</protein>
<dbReference type="GO" id="GO:0000390">
    <property type="term" value="P:spliceosomal complex disassembly"/>
    <property type="evidence" value="ECO:0007669"/>
    <property type="project" value="InterPro"/>
</dbReference>
<feature type="region of interest" description="Disordered" evidence="8">
    <location>
        <begin position="1"/>
        <end position="260"/>
    </location>
</feature>
<evidence type="ECO:0000256" key="5">
    <source>
        <dbReference type="ARBA" id="ARBA00023187"/>
    </source>
</evidence>
<evidence type="ECO:0000256" key="7">
    <source>
        <dbReference type="SAM" id="Coils"/>
    </source>
</evidence>
<dbReference type="InterPro" id="IPR022159">
    <property type="entry name" value="STIP/TFIP11_N"/>
</dbReference>
<keyword evidence="5" id="KW-0508">mRNA splicing</keyword>
<dbReference type="PROSITE" id="PS50174">
    <property type="entry name" value="G_PATCH"/>
    <property type="match status" value="1"/>
</dbReference>
<feature type="compositionally biased region" description="Basic and acidic residues" evidence="8">
    <location>
        <begin position="859"/>
        <end position="885"/>
    </location>
</feature>
<dbReference type="Proteomes" id="UP000757232">
    <property type="component" value="Unassembled WGS sequence"/>
</dbReference>
<feature type="compositionally biased region" description="Polar residues" evidence="8">
    <location>
        <begin position="247"/>
        <end position="259"/>
    </location>
</feature>
<feature type="compositionally biased region" description="Acidic residues" evidence="8">
    <location>
        <begin position="1410"/>
        <end position="1419"/>
    </location>
</feature>
<feature type="domain" description="G-patch" evidence="9">
    <location>
        <begin position="270"/>
        <end position="316"/>
    </location>
</feature>
<sequence length="1443" mass="159773">MARRKRYLDDGDDSDSSAGSEDDFNNDFGVNEDPDERAERELLENPYGRKRRRKVNGKDDATYGIFGEDSEDEGFGWRKKKPEKRSDWTKAPAFVSSDKKVDISEKVDEEVSQAEHETAADDEGEDEVEDVSMDESDGSESMSPSALPSPRVRLDEDEDEDTPTQGGIGSAKSAEPGPSTPSFTSSGIGFGKSGIGASRGGIGSNKGGIGSSRAEPTVDDTVRSSLPSSFGAPRPQRAFVRDGAGTGSPSGTRATTPLNATEHVHFSKISGTFGSRMLSKMGWQAGKGLGTEGQGIATPIEAKLRPKGMGIAFKGFKEKTEQSKAEARRRGEEISDDEDEKLSKRGKKGGAKGERPPREDAWRKPKKSKVKVEHKTYEEIIAEAGGEPLPATAGIGKIIDATGAELREVSSLADVSLASWTPSTDPMRLPEIRHNLRLITEACKVDLEGLAREAKALEERRKWIAAEDPRLRRKVEDEAELIRRLQAVHLVVDDINTKAKEADNSDYEFSLESFSKTVEKLLSEFPKEYDRYRLDEIVVAAIVPTFRKMVASWRPLEEPDAFTSTLRKWRNALKMSTIDPEADMQVDVFGTRSVSSRPLQSDAPMTPYESLLWNVWLPRVRSAINNDWSPLDPAPAVKLYESWSDILPLFIKDNMLDQLVLPKISAAISNWSAKRSEVSLQSIVFPWLSHVGLRMETFIDEARRKVRSMLRSWSPSDGVPKDYLPWKEVFNAKDWEDMHLKYIVPKLGAVLRDEFRINPRNQQLDPLKNVLAWSGILRPSIIGQLLEAEFFPKWLDVLYIWLIQPTASFEEVAQWYQFWKATFPEDVRTIPAVEQGFTRGLQMINQALELGPEAPTKLPKPDHSRRPDSDAKADLPPKEKKDIARTRPSRTQEITFREIVEEFVASHNLLFIPAGKVHVKSRMPLFRVAKSLDGKGGLLVYLLDDAVWVPEGPDVRAITLEDMTQPFRTEPREDRILQLHVSAKLLPEILGAENNSIKQWNGRSIKDEWSCIDGREGAELEVSDTDKGIQSLLSILKHRNMDKTVEKCDLIIIDGVETPADELRENEDSFESRLIVRLHCRHGIVKTHRLLLDTPASDEAPMMPSSEDESRIIVQARALKEIIEHFPNSKGTRSDPELVWSFDDYEVDVKSVEKGTDAKGKSQLATELKLGADEFDYYSVPTAPLTLGFFLREFNATITLADALNVPIDFRFTSSVQPICMAAESDGCNMLFIIATNPARGQDSAQKQGARKSQPNGTANGAAVRSASGIPAARKRSLEVDAASGQGSMRVRPAAPFDSASQRKGRNSQQDVNFDTGGDADMNDLYDNGPGQSQPLFLASQLSAAQVDALRESGLGIEDMNAEEFAAMLDGEGEEVGLGASPPACTNPSRGGSAESQVESGSGSMRDELEHDDLNEDIEMGPTQLGKGNTSLSEKAFRPLFED</sequence>
<proteinExistence type="inferred from homology"/>
<organism evidence="10 11">
    <name type="scientific">Sanghuangporus baumii</name>
    <name type="common">Phellinus baumii</name>
    <dbReference type="NCBI Taxonomy" id="108892"/>
    <lineage>
        <taxon>Eukaryota</taxon>
        <taxon>Fungi</taxon>
        <taxon>Dikarya</taxon>
        <taxon>Basidiomycota</taxon>
        <taxon>Agaricomycotina</taxon>
        <taxon>Agaricomycetes</taxon>
        <taxon>Hymenochaetales</taxon>
        <taxon>Hymenochaetaceae</taxon>
        <taxon>Sanghuangporus</taxon>
    </lineage>
</organism>
<feature type="compositionally biased region" description="Basic and acidic residues" evidence="8">
    <location>
        <begin position="315"/>
        <end position="333"/>
    </location>
</feature>
<feature type="compositionally biased region" description="Polar residues" evidence="8">
    <location>
        <begin position="1243"/>
        <end position="1259"/>
    </location>
</feature>
<keyword evidence="7" id="KW-0175">Coiled coil</keyword>
<dbReference type="Pfam" id="PF12457">
    <property type="entry name" value="TIP_N"/>
    <property type="match status" value="1"/>
</dbReference>
<dbReference type="OrthoDB" id="4822at2759"/>
<dbReference type="Pfam" id="PF04139">
    <property type="entry name" value="Rad9"/>
    <property type="match status" value="1"/>
</dbReference>
<dbReference type="GO" id="GO:0030896">
    <property type="term" value="C:checkpoint clamp complex"/>
    <property type="evidence" value="ECO:0007669"/>
    <property type="project" value="InterPro"/>
</dbReference>
<keyword evidence="6" id="KW-0539">Nucleus</keyword>
<dbReference type="InterPro" id="IPR000467">
    <property type="entry name" value="G_patch_dom"/>
</dbReference>
<feature type="region of interest" description="Disordered" evidence="8">
    <location>
        <begin position="1242"/>
        <end position="1334"/>
    </location>
</feature>
<feature type="compositionally biased region" description="Acidic residues" evidence="8">
    <location>
        <begin position="120"/>
        <end position="138"/>
    </location>
</feature>
<evidence type="ECO:0000313" key="11">
    <source>
        <dbReference type="Proteomes" id="UP000757232"/>
    </source>
</evidence>
<dbReference type="GO" id="GO:0071008">
    <property type="term" value="C:U2-type post-mRNA release spliceosomal complex"/>
    <property type="evidence" value="ECO:0007669"/>
    <property type="project" value="TreeGrafter"/>
</dbReference>
<evidence type="ECO:0000256" key="1">
    <source>
        <dbReference type="ARBA" id="ARBA00004123"/>
    </source>
</evidence>
<reference evidence="10" key="1">
    <citation type="submission" date="2016-06" db="EMBL/GenBank/DDBJ databases">
        <title>Draft Genome sequence of the fungus Inonotus baumii.</title>
        <authorList>
            <person name="Zhu H."/>
            <person name="Lin W."/>
        </authorList>
    </citation>
    <scope>NUCLEOTIDE SEQUENCE</scope>
    <source>
        <strain evidence="10">821</strain>
    </source>
</reference>
<feature type="compositionally biased region" description="Polar residues" evidence="8">
    <location>
        <begin position="1384"/>
        <end position="1403"/>
    </location>
</feature>
<feature type="coiled-coil region" evidence="7">
    <location>
        <begin position="440"/>
        <end position="467"/>
    </location>
</feature>
<feature type="region of interest" description="Disordered" evidence="8">
    <location>
        <begin position="1374"/>
        <end position="1443"/>
    </location>
</feature>
<evidence type="ECO:0000256" key="2">
    <source>
        <dbReference type="ARBA" id="ARBA00010900"/>
    </source>
</evidence>
<dbReference type="InterPro" id="IPR045211">
    <property type="entry name" value="TFP11/STIP/Ntr1"/>
</dbReference>
<feature type="region of interest" description="Disordered" evidence="8">
    <location>
        <begin position="852"/>
        <end position="889"/>
    </location>
</feature>
<gene>
    <name evidence="10" type="ORF">A7U60_g868</name>
</gene>
<keyword evidence="11" id="KW-1185">Reference proteome</keyword>
<feature type="region of interest" description="Disordered" evidence="8">
    <location>
        <begin position="313"/>
        <end position="369"/>
    </location>
</feature>
<feature type="compositionally biased region" description="Gly residues" evidence="8">
    <location>
        <begin position="188"/>
        <end position="210"/>
    </location>
</feature>
<dbReference type="SMART" id="SM00443">
    <property type="entry name" value="G_patch"/>
    <property type="match status" value="1"/>
</dbReference>
<dbReference type="Gene3D" id="3.70.10.10">
    <property type="match status" value="1"/>
</dbReference>
<accession>A0A9Q5NF40</accession>
<dbReference type="Pfam" id="PF01585">
    <property type="entry name" value="G-patch"/>
    <property type="match status" value="1"/>
</dbReference>
<evidence type="ECO:0000256" key="4">
    <source>
        <dbReference type="ARBA" id="ARBA00022728"/>
    </source>
</evidence>